<dbReference type="EMBL" id="CM042052">
    <property type="protein sequence ID" value="KAI3719777.1"/>
    <property type="molecule type" value="Genomic_DNA"/>
</dbReference>
<dbReference type="Proteomes" id="UP001055879">
    <property type="component" value="Linkage Group LG06"/>
</dbReference>
<keyword evidence="2" id="KW-1185">Reference proteome</keyword>
<evidence type="ECO:0000313" key="1">
    <source>
        <dbReference type="EMBL" id="KAI3719777.1"/>
    </source>
</evidence>
<reference evidence="1 2" key="2">
    <citation type="journal article" date="2022" name="Mol. Ecol. Resour.">
        <title>The genomes of chicory, endive, great burdock and yacon provide insights into Asteraceae paleo-polyploidization history and plant inulin production.</title>
        <authorList>
            <person name="Fan W."/>
            <person name="Wang S."/>
            <person name="Wang H."/>
            <person name="Wang A."/>
            <person name="Jiang F."/>
            <person name="Liu H."/>
            <person name="Zhao H."/>
            <person name="Xu D."/>
            <person name="Zhang Y."/>
        </authorList>
    </citation>
    <scope>NUCLEOTIDE SEQUENCE [LARGE SCALE GENOMIC DNA]</scope>
    <source>
        <strain evidence="2">cv. Niubang</strain>
    </source>
</reference>
<protein>
    <submittedName>
        <fullName evidence="1">Uncharacterized protein</fullName>
    </submittedName>
</protein>
<sequence>MAIDTSFQKVDSMTKMKMIPLKSIVSDFQQELQNQMAIFNQFLNQKLDEMAIENAKTHAIVREVCNTASPQLHIECGGFTSNDEEVVHTPDLSHNNSNVTTVIGNEEVDIHEQVFCLASETKSIPYLGKITMETEEEGEEAKKKTEKEREVTVRDWMLNSISNLEGFPRKKNYLTNRPESGDLGFRPDPDPEPPDSPQPSVGSPRDLTTVSSSTGKGVGIWTISSIQKSSITRKEESGCDSVGPNPCMGPEMAQGNPSPFASKHRLFLGPLSFLDNPDDVGTTPGQRVNAQNSNNASKEASMKRFAECEDSRVWKTEVLLTSGINRVPAVPQVATYNFRKNPNKGIKPNMSVAKEMDQLSLSVRSIIDQASLLLILIGPRTDCAPYQGVIEDRALVKSEYTSIDLVWVCFGCRDEKDFQNKDFWGAQSQNGKVFSIGKNGGLFGVFSRHPPQKVNDQPMMLEQSAKVGESWSKWAVMDIELNRMTINVVKLVARYFAVKTIPGEEEVIIVKNREGIGVGHESKIKETKYFLDLKEDRKDDVWFWSSIDHSKQGTRLLHQFQVAGLNIWDKNIWIKVNLDEFVCWQNCGSGRLAENHWTPTLVLGGKDHWKLTPKGSTSMAVGRGDNVIGLLQFLYFFYPP</sequence>
<name>A0ACB9BBJ5_ARCLA</name>
<gene>
    <name evidence="1" type="ORF">L6452_20682</name>
</gene>
<evidence type="ECO:0000313" key="2">
    <source>
        <dbReference type="Proteomes" id="UP001055879"/>
    </source>
</evidence>
<accession>A0ACB9BBJ5</accession>
<proteinExistence type="predicted"/>
<comment type="caution">
    <text evidence="1">The sequence shown here is derived from an EMBL/GenBank/DDBJ whole genome shotgun (WGS) entry which is preliminary data.</text>
</comment>
<organism evidence="1 2">
    <name type="scientific">Arctium lappa</name>
    <name type="common">Greater burdock</name>
    <name type="synonym">Lappa major</name>
    <dbReference type="NCBI Taxonomy" id="4217"/>
    <lineage>
        <taxon>Eukaryota</taxon>
        <taxon>Viridiplantae</taxon>
        <taxon>Streptophyta</taxon>
        <taxon>Embryophyta</taxon>
        <taxon>Tracheophyta</taxon>
        <taxon>Spermatophyta</taxon>
        <taxon>Magnoliopsida</taxon>
        <taxon>eudicotyledons</taxon>
        <taxon>Gunneridae</taxon>
        <taxon>Pentapetalae</taxon>
        <taxon>asterids</taxon>
        <taxon>campanulids</taxon>
        <taxon>Asterales</taxon>
        <taxon>Asteraceae</taxon>
        <taxon>Carduoideae</taxon>
        <taxon>Cardueae</taxon>
        <taxon>Arctiinae</taxon>
        <taxon>Arctium</taxon>
    </lineage>
</organism>
<reference evidence="2" key="1">
    <citation type="journal article" date="2022" name="Mol. Ecol. Resour.">
        <title>The genomes of chicory, endive, great burdock and yacon provide insights into Asteraceae palaeo-polyploidization history and plant inulin production.</title>
        <authorList>
            <person name="Fan W."/>
            <person name="Wang S."/>
            <person name="Wang H."/>
            <person name="Wang A."/>
            <person name="Jiang F."/>
            <person name="Liu H."/>
            <person name="Zhao H."/>
            <person name="Xu D."/>
            <person name="Zhang Y."/>
        </authorList>
    </citation>
    <scope>NUCLEOTIDE SEQUENCE [LARGE SCALE GENOMIC DNA]</scope>
    <source>
        <strain evidence="2">cv. Niubang</strain>
    </source>
</reference>